<accession>A0A9P5VPM4</accession>
<feature type="region of interest" description="Disordered" evidence="1">
    <location>
        <begin position="522"/>
        <end position="541"/>
    </location>
</feature>
<dbReference type="EMBL" id="JAAAUY010000094">
    <property type="protein sequence ID" value="KAF9335580.1"/>
    <property type="molecule type" value="Genomic_DNA"/>
</dbReference>
<feature type="region of interest" description="Disordered" evidence="1">
    <location>
        <begin position="27"/>
        <end position="61"/>
    </location>
</feature>
<protein>
    <submittedName>
        <fullName evidence="2">Uncharacterized protein</fullName>
    </submittedName>
</protein>
<reference evidence="2" key="1">
    <citation type="journal article" date="2020" name="Fungal Divers.">
        <title>Resolving the Mortierellaceae phylogeny through synthesis of multi-gene phylogenetics and phylogenomics.</title>
        <authorList>
            <person name="Vandepol N."/>
            <person name="Liber J."/>
            <person name="Desiro A."/>
            <person name="Na H."/>
            <person name="Kennedy M."/>
            <person name="Barry K."/>
            <person name="Grigoriev I.V."/>
            <person name="Miller A.N."/>
            <person name="O'Donnell K."/>
            <person name="Stajich J.E."/>
            <person name="Bonito G."/>
        </authorList>
    </citation>
    <scope>NUCLEOTIDE SEQUENCE</scope>
    <source>
        <strain evidence="2">NVP1</strain>
    </source>
</reference>
<gene>
    <name evidence="2" type="ORF">BG006_011182</name>
</gene>
<feature type="region of interest" description="Disordered" evidence="1">
    <location>
        <begin position="475"/>
        <end position="506"/>
    </location>
</feature>
<feature type="compositionally biased region" description="Low complexity" evidence="1">
    <location>
        <begin position="264"/>
        <end position="274"/>
    </location>
</feature>
<name>A0A9P5VPM4_9FUNG</name>
<sequence length="738" mass="80863">MITAMAMARSDINQSFASTNSVQRSLEEELAALHRPSSSSSSKDGTSTPSSDDPTGNSADECKTGPILTRLLCHRDLIPMVIGYLDCRSLLALTSISTRYRREILVPATPNLSCINIFLQLRTIICPMAQFEALKDFMVKYRAFKPVHIHFTYSETSSLMSLVPVVAAPIYNTKTDMTFSHPSTSPLTSSHLYGVNQSISINFTTNSNSLYQHHHPLVPHQVQQQQLHCSNIAHLENTQHENDQPYTYSVSTNSSTTAIHRQTTRTSSNNSTDSPMDEGLTEQKEAVSNGGVSGSSSSASISIPGPTQLASPGPYTHPTSTYNNHHGTILEMHSAPSDSIPVLSSSSSSTQPLSGHGHRGFELSYWQKFALNELFTRLLLFLRTLTIGRTDKPRKSLRDIDQSGVDLSAGVCFFLARCFNVMHDMPETALESVLWMDVTSRDVVLLITMIELRDIMVDERYWKRGYWIVDHPVHENENDNESENENENDNDDGECESEDTSSNIPEGDWDGFYYLINQEGAEKQAAPQPKPPMSQPAPRLASRFSSLRHRGPARRTSVTKGILTATSSPTAAQNEVGYMATSFSKQSIAPLTPQHQISGLGHLVKSNGSAGSHESSSEGCSVTFAPVLGGSSVTVSHSSNNASTSRTGKSASNSSNNATGRLRFRSEPARWQGSGDTADGSSDNHTSGNGLDEKVHPAVQLFENLKEEILEAANSSSLYCDYKQKGRKVTNDNEVWLY</sequence>
<feature type="compositionally biased region" description="Low complexity" evidence="1">
    <location>
        <begin position="246"/>
        <end position="257"/>
    </location>
</feature>
<feature type="compositionally biased region" description="Polar residues" evidence="1">
    <location>
        <begin position="679"/>
        <end position="689"/>
    </location>
</feature>
<feature type="region of interest" description="Disordered" evidence="1">
    <location>
        <begin position="240"/>
        <end position="326"/>
    </location>
</feature>
<comment type="caution">
    <text evidence="2">The sequence shown here is derived from an EMBL/GenBank/DDBJ whole genome shotgun (WGS) entry which is preliminary data.</text>
</comment>
<dbReference type="Proteomes" id="UP000696485">
    <property type="component" value="Unassembled WGS sequence"/>
</dbReference>
<feature type="region of interest" description="Disordered" evidence="1">
    <location>
        <begin position="634"/>
        <end position="692"/>
    </location>
</feature>
<proteinExistence type="predicted"/>
<feature type="compositionally biased region" description="Low complexity" evidence="1">
    <location>
        <begin position="36"/>
        <end position="58"/>
    </location>
</feature>
<evidence type="ECO:0000313" key="3">
    <source>
        <dbReference type="Proteomes" id="UP000696485"/>
    </source>
</evidence>
<organism evidence="2 3">
    <name type="scientific">Podila minutissima</name>
    <dbReference type="NCBI Taxonomy" id="64525"/>
    <lineage>
        <taxon>Eukaryota</taxon>
        <taxon>Fungi</taxon>
        <taxon>Fungi incertae sedis</taxon>
        <taxon>Mucoromycota</taxon>
        <taxon>Mortierellomycotina</taxon>
        <taxon>Mortierellomycetes</taxon>
        <taxon>Mortierellales</taxon>
        <taxon>Mortierellaceae</taxon>
        <taxon>Podila</taxon>
    </lineage>
</organism>
<feature type="compositionally biased region" description="Polar residues" evidence="1">
    <location>
        <begin position="634"/>
        <end position="659"/>
    </location>
</feature>
<feature type="compositionally biased region" description="Low complexity" evidence="1">
    <location>
        <begin position="286"/>
        <end position="306"/>
    </location>
</feature>
<keyword evidence="3" id="KW-1185">Reference proteome</keyword>
<feature type="compositionally biased region" description="Acidic residues" evidence="1">
    <location>
        <begin position="478"/>
        <end position="499"/>
    </location>
</feature>
<evidence type="ECO:0000256" key="1">
    <source>
        <dbReference type="SAM" id="MobiDB-lite"/>
    </source>
</evidence>
<dbReference type="AlphaFoldDB" id="A0A9P5VPM4"/>
<evidence type="ECO:0000313" key="2">
    <source>
        <dbReference type="EMBL" id="KAF9335580.1"/>
    </source>
</evidence>
<feature type="compositionally biased region" description="Polar residues" evidence="1">
    <location>
        <begin position="317"/>
        <end position="326"/>
    </location>
</feature>